<dbReference type="SUPFAM" id="SSF53448">
    <property type="entry name" value="Nucleotide-diphospho-sugar transferases"/>
    <property type="match status" value="1"/>
</dbReference>
<sequence>MNIKKIIIQAGGKGTRLEGLTRNKPKCLVPVNNLPIIFYAFQKFPDAEFSIIADYKTDVLEKYLNAFADKYNYRVIKANKKGTISGIKEVISLFTPEEPFMIMWCDLILSDNFEIPSEKGNYIGISKDFECRWSYINNQFIKEPSKENGVAGLFIFENKKLLENIAEEGALVGWLQNQALTFNRLDLYGSKEIGTLLSYSDNTDDTPRCRPFNSMEFQGDLIIKRGINEQGKKIAVDEIAWYKHVKELGYKNIPEIYEYEPLTMKRVKGKNIFEYDCLTKTQKREILKKLIEALKELHNLEPAQPVNIEDVEDNFLNKTFNRLSKIEHLVPFADKEFIKINGNYYKNVFFNKKELTETVKTVCPKEFRLIHGDCTFSNLMFDTYNMKAILIDPRGYFGKTKFYGDVDYDWAKLYYSLKGEYDQFNRKKFTLDIREKDVEIAIKPNNWSDMEECFFDFLPDVNKDKIKLLHAIIWLSLTTYAWEDYDSICGAFYNGIIKLNEVL</sequence>
<accession>A0A9D1JN26</accession>
<dbReference type="Pfam" id="PF00483">
    <property type="entry name" value="NTP_transferase"/>
    <property type="match status" value="1"/>
</dbReference>
<organism evidence="5 6">
    <name type="scientific">Candidatus Scatousia excrementigallinarum</name>
    <dbReference type="NCBI Taxonomy" id="2840935"/>
    <lineage>
        <taxon>Bacteria</taxon>
        <taxon>Candidatus Scatousia</taxon>
    </lineage>
</organism>
<gene>
    <name evidence="5" type="ORF">IAC10_08395</name>
</gene>
<dbReference type="SUPFAM" id="SSF56112">
    <property type="entry name" value="Protein kinase-like (PK-like)"/>
    <property type="match status" value="1"/>
</dbReference>
<name>A0A9D1JN26_9BACT</name>
<feature type="domain" description="Aminoglycoside phosphotransferase" evidence="4">
    <location>
        <begin position="237"/>
        <end position="393"/>
    </location>
</feature>
<dbReference type="Pfam" id="PF01636">
    <property type="entry name" value="APH"/>
    <property type="match status" value="1"/>
</dbReference>
<dbReference type="InterPro" id="IPR005835">
    <property type="entry name" value="NTP_transferase_dom"/>
</dbReference>
<dbReference type="AlphaFoldDB" id="A0A9D1JN26"/>
<reference evidence="5" key="2">
    <citation type="journal article" date="2021" name="PeerJ">
        <title>Extensive microbial diversity within the chicken gut microbiome revealed by metagenomics and culture.</title>
        <authorList>
            <person name="Gilroy R."/>
            <person name="Ravi A."/>
            <person name="Getino M."/>
            <person name="Pursley I."/>
            <person name="Horton D.L."/>
            <person name="Alikhan N.F."/>
            <person name="Baker D."/>
            <person name="Gharbi K."/>
            <person name="Hall N."/>
            <person name="Watson M."/>
            <person name="Adriaenssens E.M."/>
            <person name="Foster-Nyarko E."/>
            <person name="Jarju S."/>
            <person name="Secka A."/>
            <person name="Antonio M."/>
            <person name="Oren A."/>
            <person name="Chaudhuri R.R."/>
            <person name="La Ragione R."/>
            <person name="Hildebrand F."/>
            <person name="Pallen M.J."/>
        </authorList>
    </citation>
    <scope>NUCLEOTIDE SEQUENCE</scope>
    <source>
        <strain evidence="5">6276</strain>
    </source>
</reference>
<dbReference type="GO" id="GO:0016779">
    <property type="term" value="F:nucleotidyltransferase activity"/>
    <property type="evidence" value="ECO:0007669"/>
    <property type="project" value="UniProtKB-KW"/>
</dbReference>
<dbReference type="PANTHER" id="PTHR43584">
    <property type="entry name" value="NUCLEOTIDYL TRANSFERASE"/>
    <property type="match status" value="1"/>
</dbReference>
<dbReference type="Proteomes" id="UP000823928">
    <property type="component" value="Unassembled WGS sequence"/>
</dbReference>
<comment type="caution">
    <text evidence="5">The sequence shown here is derived from an EMBL/GenBank/DDBJ whole genome shotgun (WGS) entry which is preliminary data.</text>
</comment>
<evidence type="ECO:0000313" key="5">
    <source>
        <dbReference type="EMBL" id="HIS36632.1"/>
    </source>
</evidence>
<reference evidence="5" key="1">
    <citation type="submission" date="2020-10" db="EMBL/GenBank/DDBJ databases">
        <authorList>
            <person name="Gilroy R."/>
        </authorList>
    </citation>
    <scope>NUCLEOTIDE SEQUENCE</scope>
    <source>
        <strain evidence="5">6276</strain>
    </source>
</reference>
<feature type="domain" description="Nucleotidyl transferase" evidence="3">
    <location>
        <begin position="7"/>
        <end position="114"/>
    </location>
</feature>
<dbReference type="InterPro" id="IPR011009">
    <property type="entry name" value="Kinase-like_dom_sf"/>
</dbReference>
<dbReference type="InterPro" id="IPR002575">
    <property type="entry name" value="Aminoglycoside_PTrfase"/>
</dbReference>
<proteinExistence type="predicted"/>
<dbReference type="EMBL" id="DVIU01000165">
    <property type="protein sequence ID" value="HIS36632.1"/>
    <property type="molecule type" value="Genomic_DNA"/>
</dbReference>
<evidence type="ECO:0000256" key="2">
    <source>
        <dbReference type="ARBA" id="ARBA00022695"/>
    </source>
</evidence>
<evidence type="ECO:0000259" key="4">
    <source>
        <dbReference type="Pfam" id="PF01636"/>
    </source>
</evidence>
<keyword evidence="1 5" id="KW-0808">Transferase</keyword>
<keyword evidence="2" id="KW-0548">Nucleotidyltransferase</keyword>
<dbReference type="Gene3D" id="3.90.550.10">
    <property type="entry name" value="Spore Coat Polysaccharide Biosynthesis Protein SpsA, Chain A"/>
    <property type="match status" value="1"/>
</dbReference>
<dbReference type="Gene3D" id="3.90.1200.10">
    <property type="match status" value="1"/>
</dbReference>
<evidence type="ECO:0000313" key="6">
    <source>
        <dbReference type="Proteomes" id="UP000823928"/>
    </source>
</evidence>
<evidence type="ECO:0000256" key="1">
    <source>
        <dbReference type="ARBA" id="ARBA00022679"/>
    </source>
</evidence>
<dbReference type="InterPro" id="IPR029044">
    <property type="entry name" value="Nucleotide-diphossugar_trans"/>
</dbReference>
<evidence type="ECO:0000259" key="3">
    <source>
        <dbReference type="Pfam" id="PF00483"/>
    </source>
</evidence>
<protein>
    <submittedName>
        <fullName evidence="5">NTP transferase domain-containing protein</fullName>
    </submittedName>
</protein>
<dbReference type="PANTHER" id="PTHR43584:SF8">
    <property type="entry name" value="N-ACETYLMURAMATE ALPHA-1-PHOSPHATE URIDYLYLTRANSFERASE"/>
    <property type="match status" value="1"/>
</dbReference>
<dbReference type="InterPro" id="IPR050065">
    <property type="entry name" value="GlmU-like"/>
</dbReference>